<sequence length="461" mass="50455">MNSTFLRKFFQSATFSTLLPCILPHQQHSGLTFRQPLARVQAPGARSLLVYVFALVIGYNVSLKAAQRQAAQRAPMSETAASGDIVEAAHRLDVARYAGNVKKKVSIGIRNVSLSALYIFFNMTELVEHFAGRFGYTDSAIEKALGRPMTTVEKDHIRSQQTPQGLTEAALALHPSSILISPHLPSALQDININGVQLLDWGRAAGPVTHPVTLAVVKKVTGGFAIIAALLSQDTVQEHVAFLQKLTTCIPFPIRDIGIPPSRVIHDAVLTVLPTAHISVPFVHLFRAACLSSDADFEALWLGCEAFDEKGGLDALGLGEYAPWVDLLSAAPPQLNTTVAELVKVEADMYITYRHMRAPETMIICILRELLHDPTTVNNRLRDWSKGRPTSIQEDYATYQAVTIHNIPPLGRDPELSRIRALVEWAGAWDPYKEWAVAQLADVSEKEVEEGLPDSPASAAP</sequence>
<protein>
    <submittedName>
        <fullName evidence="1">Uncharacterized protein</fullName>
    </submittedName>
</protein>
<proteinExistence type="predicted"/>
<accession>A0AA38HHK4</accession>
<dbReference type="GeneID" id="77727026"/>
<name>A0AA38HHK4_9TREE</name>
<comment type="caution">
    <text evidence="1">The sequence shown here is derived from an EMBL/GenBank/DDBJ whole genome shotgun (WGS) entry which is preliminary data.</text>
</comment>
<dbReference type="RefSeq" id="XP_052949116.1">
    <property type="nucleotide sequence ID" value="XM_053087821.1"/>
</dbReference>
<keyword evidence="2" id="KW-1185">Reference proteome</keyword>
<dbReference type="Proteomes" id="UP001164286">
    <property type="component" value="Unassembled WGS sequence"/>
</dbReference>
<gene>
    <name evidence="1" type="ORF">MKK02DRAFT_29425</name>
</gene>
<reference evidence="1" key="1">
    <citation type="journal article" date="2022" name="G3 (Bethesda)">
        <title>High quality genome of the basidiomycete yeast Dioszegia hungarica PDD-24b-2 isolated from cloud water.</title>
        <authorList>
            <person name="Jarrige D."/>
            <person name="Haridas S."/>
            <person name="Bleykasten-Grosshans C."/>
            <person name="Joly M."/>
            <person name="Nadalig T."/>
            <person name="Sancelme M."/>
            <person name="Vuilleumier S."/>
            <person name="Grigoriev I.V."/>
            <person name="Amato P."/>
            <person name="Bringel F."/>
        </authorList>
    </citation>
    <scope>NUCLEOTIDE SEQUENCE</scope>
    <source>
        <strain evidence="1">PDD-24b-2</strain>
    </source>
</reference>
<organism evidence="1 2">
    <name type="scientific">Dioszegia hungarica</name>
    <dbReference type="NCBI Taxonomy" id="4972"/>
    <lineage>
        <taxon>Eukaryota</taxon>
        <taxon>Fungi</taxon>
        <taxon>Dikarya</taxon>
        <taxon>Basidiomycota</taxon>
        <taxon>Agaricomycotina</taxon>
        <taxon>Tremellomycetes</taxon>
        <taxon>Tremellales</taxon>
        <taxon>Bulleribasidiaceae</taxon>
        <taxon>Dioszegia</taxon>
    </lineage>
</organism>
<evidence type="ECO:0000313" key="2">
    <source>
        <dbReference type="Proteomes" id="UP001164286"/>
    </source>
</evidence>
<dbReference type="EMBL" id="JAKWFO010000001">
    <property type="protein sequence ID" value="KAI9639339.1"/>
    <property type="molecule type" value="Genomic_DNA"/>
</dbReference>
<evidence type="ECO:0000313" key="1">
    <source>
        <dbReference type="EMBL" id="KAI9639339.1"/>
    </source>
</evidence>
<dbReference type="AlphaFoldDB" id="A0AA38HHK4"/>